<dbReference type="STRING" id="307972.A0A2G8K7E1"/>
<evidence type="ECO:0000256" key="19">
    <source>
        <dbReference type="ARBA" id="ARBA00033291"/>
    </source>
</evidence>
<keyword evidence="7 21" id="KW-0808">Transferase</keyword>
<evidence type="ECO:0000256" key="17">
    <source>
        <dbReference type="ARBA" id="ARBA00032175"/>
    </source>
</evidence>
<evidence type="ECO:0000256" key="12">
    <source>
        <dbReference type="ARBA" id="ARBA00023034"/>
    </source>
</evidence>
<evidence type="ECO:0000256" key="18">
    <source>
        <dbReference type="ARBA" id="ARBA00032181"/>
    </source>
</evidence>
<proteinExistence type="inferred from homology"/>
<evidence type="ECO:0000256" key="11">
    <source>
        <dbReference type="ARBA" id="ARBA00022989"/>
    </source>
</evidence>
<keyword evidence="6" id="KW-0328">Glycosyltransferase</keyword>
<sequence length="304" mass="34368">MWLLWAFYSNPCATIEDTEDSAGMVKLIRLTTEKTDHYHIFFFQFDSLRQPAANGVTFTNNSVTIATHGSPNNLHYLPGLVERWTGPISVAVISNPAEFQMTLSFIHRLAECYPDISRRVRFQLAQPIHTSSNITVPSFNRSIAISCRNIHESLQVQFNSTKNFAQTSLPFPNNFLRNLARSDAMTNYILSVDMDVLPSVGLYSQTAKFLKRWGGLKNLKKTALVLPIFESEEKGRDIPQAKRDLIVAIPQGAVRDYHILDCPKCHSPTNSSRWLDEVEVTIHTVGPISMYALVTSNFIYGRVE</sequence>
<evidence type="ECO:0000256" key="13">
    <source>
        <dbReference type="ARBA" id="ARBA00023136"/>
    </source>
</evidence>
<dbReference type="EMBL" id="MRZV01000814">
    <property type="protein sequence ID" value="PIK43931.1"/>
    <property type="molecule type" value="Genomic_DNA"/>
</dbReference>
<evidence type="ECO:0000256" key="4">
    <source>
        <dbReference type="ARBA" id="ARBA00008539"/>
    </source>
</evidence>
<dbReference type="AlphaFoldDB" id="A0A2G8K7E1"/>
<evidence type="ECO:0000256" key="8">
    <source>
        <dbReference type="ARBA" id="ARBA00022692"/>
    </source>
</evidence>
<dbReference type="PANTHER" id="PTHR46420">
    <property type="entry name" value="BETA-1,4-GLUCURONYLTRANSFERASE 1"/>
    <property type="match status" value="1"/>
</dbReference>
<evidence type="ECO:0000256" key="3">
    <source>
        <dbReference type="ARBA" id="ARBA00004922"/>
    </source>
</evidence>
<dbReference type="PANTHER" id="PTHR46420:SF1">
    <property type="entry name" value="BETA-1,4-GLUCURONYLTRANSFERASE 1"/>
    <property type="match status" value="1"/>
</dbReference>
<evidence type="ECO:0000256" key="15">
    <source>
        <dbReference type="ARBA" id="ARBA00023211"/>
    </source>
</evidence>
<reference evidence="21 22" key="1">
    <citation type="journal article" date="2017" name="PLoS Biol.">
        <title>The sea cucumber genome provides insights into morphological evolution and visceral regeneration.</title>
        <authorList>
            <person name="Zhang X."/>
            <person name="Sun L."/>
            <person name="Yuan J."/>
            <person name="Sun Y."/>
            <person name="Gao Y."/>
            <person name="Zhang L."/>
            <person name="Li S."/>
            <person name="Dai H."/>
            <person name="Hamel J.F."/>
            <person name="Liu C."/>
            <person name="Yu Y."/>
            <person name="Liu S."/>
            <person name="Lin W."/>
            <person name="Guo K."/>
            <person name="Jin S."/>
            <person name="Xu P."/>
            <person name="Storey K.B."/>
            <person name="Huan P."/>
            <person name="Zhang T."/>
            <person name="Zhou Y."/>
            <person name="Zhang J."/>
            <person name="Lin C."/>
            <person name="Li X."/>
            <person name="Xing L."/>
            <person name="Huo D."/>
            <person name="Sun M."/>
            <person name="Wang L."/>
            <person name="Mercier A."/>
            <person name="Li F."/>
            <person name="Yang H."/>
            <person name="Xiang J."/>
        </authorList>
    </citation>
    <scope>NUCLEOTIDE SEQUENCE [LARGE SCALE GENOMIC DNA]</scope>
    <source>
        <strain evidence="21">Shaxun</strain>
        <tissue evidence="21">Muscle</tissue>
    </source>
</reference>
<keyword evidence="8" id="KW-0812">Transmembrane</keyword>
<dbReference type="GO" id="GO:0015020">
    <property type="term" value="F:glucuronosyltransferase activity"/>
    <property type="evidence" value="ECO:0007669"/>
    <property type="project" value="InterPro"/>
</dbReference>
<evidence type="ECO:0000313" key="22">
    <source>
        <dbReference type="Proteomes" id="UP000230750"/>
    </source>
</evidence>
<dbReference type="OrthoDB" id="9974378at2759"/>
<evidence type="ECO:0000256" key="14">
    <source>
        <dbReference type="ARBA" id="ARBA00023180"/>
    </source>
</evidence>
<dbReference type="GO" id="GO:0046872">
    <property type="term" value="F:metal ion binding"/>
    <property type="evidence" value="ECO:0007669"/>
    <property type="project" value="UniProtKB-KW"/>
</dbReference>
<accession>A0A2G8K7E1</accession>
<name>A0A2G8K7E1_STIJA</name>
<evidence type="ECO:0000256" key="1">
    <source>
        <dbReference type="ARBA" id="ARBA00001936"/>
    </source>
</evidence>
<comment type="pathway">
    <text evidence="3">Protein modification; protein glycosylation.</text>
</comment>
<comment type="caution">
    <text evidence="21">The sequence shown here is derived from an EMBL/GenBank/DDBJ whole genome shotgun (WGS) entry which is preliminary data.</text>
</comment>
<comment type="similarity">
    <text evidence="4">Belongs to the glycosyltransferase 49 family.</text>
</comment>
<evidence type="ECO:0000256" key="20">
    <source>
        <dbReference type="ARBA" id="ARBA00047852"/>
    </source>
</evidence>
<dbReference type="Proteomes" id="UP000230750">
    <property type="component" value="Unassembled WGS sequence"/>
</dbReference>
<keyword evidence="14" id="KW-0325">Glycoprotein</keyword>
<evidence type="ECO:0000256" key="16">
    <source>
        <dbReference type="ARBA" id="ARBA00030723"/>
    </source>
</evidence>
<protein>
    <recommendedName>
        <fullName evidence="5">Beta-1,4-glucuronyltransferase 1</fullName>
    </recommendedName>
    <alternativeName>
        <fullName evidence="16">I-beta-1,3-N-acetylglucosaminyltransferase</fullName>
    </alternativeName>
    <alternativeName>
        <fullName evidence="19">N-acetyllactosaminide beta-1,3-N-acetylglucosaminyltransferase</fullName>
    </alternativeName>
    <alternativeName>
        <fullName evidence="17">Poly-N-acetyllactosamine extension enzyme</fullName>
    </alternativeName>
    <alternativeName>
        <fullName evidence="18">UDP-GlcNAc:betaGal beta-1,3-N-acetylglucosaminyltransferase 1</fullName>
    </alternativeName>
</protein>
<evidence type="ECO:0000256" key="10">
    <source>
        <dbReference type="ARBA" id="ARBA00022968"/>
    </source>
</evidence>
<evidence type="ECO:0000256" key="7">
    <source>
        <dbReference type="ARBA" id="ARBA00022679"/>
    </source>
</evidence>
<comment type="subcellular location">
    <subcellularLocation>
        <location evidence="2">Golgi apparatus membrane</location>
        <topology evidence="2">Single-pass type II membrane protein</topology>
    </subcellularLocation>
</comment>
<keyword evidence="11" id="KW-1133">Transmembrane helix</keyword>
<organism evidence="21 22">
    <name type="scientific">Stichopus japonicus</name>
    <name type="common">Sea cucumber</name>
    <dbReference type="NCBI Taxonomy" id="307972"/>
    <lineage>
        <taxon>Eukaryota</taxon>
        <taxon>Metazoa</taxon>
        <taxon>Echinodermata</taxon>
        <taxon>Eleutherozoa</taxon>
        <taxon>Echinozoa</taxon>
        <taxon>Holothuroidea</taxon>
        <taxon>Aspidochirotacea</taxon>
        <taxon>Aspidochirotida</taxon>
        <taxon>Stichopodidae</taxon>
        <taxon>Apostichopus</taxon>
    </lineage>
</organism>
<evidence type="ECO:0000256" key="9">
    <source>
        <dbReference type="ARBA" id="ARBA00022723"/>
    </source>
</evidence>
<evidence type="ECO:0000313" key="21">
    <source>
        <dbReference type="EMBL" id="PIK43931.1"/>
    </source>
</evidence>
<keyword evidence="9" id="KW-0479">Metal-binding</keyword>
<dbReference type="GO" id="GO:0000139">
    <property type="term" value="C:Golgi membrane"/>
    <property type="evidence" value="ECO:0007669"/>
    <property type="project" value="UniProtKB-SubCell"/>
</dbReference>
<evidence type="ECO:0000256" key="2">
    <source>
        <dbReference type="ARBA" id="ARBA00004323"/>
    </source>
</evidence>
<comment type="cofactor">
    <cofactor evidence="1">
        <name>Mn(2+)</name>
        <dbReference type="ChEBI" id="CHEBI:29035"/>
    </cofactor>
</comment>
<keyword evidence="10" id="KW-0735">Signal-anchor</keyword>
<comment type="catalytic activity">
    <reaction evidence="20">
        <text>3-O-[beta-D-Xyl-(1-&gt;4)-Rib-ol-P-Rib-ol-P-3-beta-D-GalNAc-(1-&gt;3)-beta-D-GlcNAc-(1-&gt;4)-(O-6-P-alpha-D-Man)]-Thr-[protein] + UDP-alpha-D-glucuronate = 3-O-[beta-D-GlcA-(1-&gt;3)-beta-D-Xyl-(1-&gt;4)-Rib-ol-P-Rib-ol-P-3-beta-D-GalNAc-(1-&gt;3)-beta-D-GlcNAc-(1-&gt;4)-(O-6-P-alpha-D-Man)]-Thr-[protein] + UDP + H(+)</text>
        <dbReference type="Rhea" id="RHEA:46860"/>
        <dbReference type="Rhea" id="RHEA-COMP:15023"/>
        <dbReference type="Rhea" id="RHEA-COMP:17482"/>
        <dbReference type="ChEBI" id="CHEBI:15378"/>
        <dbReference type="ChEBI" id="CHEBI:58052"/>
        <dbReference type="ChEBI" id="CHEBI:58223"/>
        <dbReference type="ChEBI" id="CHEBI:142405"/>
        <dbReference type="ChEBI" id="CHEBI:177336"/>
    </reaction>
</comment>
<gene>
    <name evidence="21" type="ORF">BSL78_19220</name>
</gene>
<evidence type="ECO:0000256" key="5">
    <source>
        <dbReference type="ARBA" id="ARBA00017962"/>
    </source>
</evidence>
<keyword evidence="12" id="KW-0333">Golgi apparatus</keyword>
<keyword evidence="13" id="KW-0472">Membrane</keyword>
<dbReference type="InterPro" id="IPR043189">
    <property type="entry name" value="B4GAT1"/>
</dbReference>
<keyword evidence="15" id="KW-0464">Manganese</keyword>
<dbReference type="Pfam" id="PF13896">
    <property type="entry name" value="Glyco_transf_49"/>
    <property type="match status" value="1"/>
</dbReference>
<dbReference type="GO" id="GO:0035269">
    <property type="term" value="P:protein O-linked glycosylation via mannose"/>
    <property type="evidence" value="ECO:0007669"/>
    <property type="project" value="TreeGrafter"/>
</dbReference>
<dbReference type="UniPathway" id="UPA00378"/>
<keyword evidence="22" id="KW-1185">Reference proteome</keyword>
<evidence type="ECO:0000256" key="6">
    <source>
        <dbReference type="ARBA" id="ARBA00022676"/>
    </source>
</evidence>